<evidence type="ECO:0000313" key="6">
    <source>
        <dbReference type="Proteomes" id="UP000694402"/>
    </source>
</evidence>
<comment type="similarity">
    <text evidence="2 4">Belongs to the actin family.</text>
</comment>
<dbReference type="Pfam" id="PF00022">
    <property type="entry name" value="Actin"/>
    <property type="match status" value="1"/>
</dbReference>
<dbReference type="PRINTS" id="PR00190">
    <property type="entry name" value="ACTIN"/>
</dbReference>
<organism evidence="5 6">
    <name type="scientific">Oncorhynchus tshawytscha</name>
    <name type="common">Chinook salmon</name>
    <name type="synonym">Salmo tshawytscha</name>
    <dbReference type="NCBI Taxonomy" id="74940"/>
    <lineage>
        <taxon>Eukaryota</taxon>
        <taxon>Metazoa</taxon>
        <taxon>Chordata</taxon>
        <taxon>Craniata</taxon>
        <taxon>Vertebrata</taxon>
        <taxon>Euteleostomi</taxon>
        <taxon>Actinopterygii</taxon>
        <taxon>Neopterygii</taxon>
        <taxon>Teleostei</taxon>
        <taxon>Protacanthopterygii</taxon>
        <taxon>Salmoniformes</taxon>
        <taxon>Salmonidae</taxon>
        <taxon>Salmoninae</taxon>
        <taxon>Oncorhynchus</taxon>
    </lineage>
</organism>
<sequence>GIEVGGLRIEREMAHLPTAIVIDNGTDQMRVGTSGSTEPSLICKNVTGRSESNSSEGELCFGDEAWGRRDDLSVIRPMKRGRVVSWADMEAIWSYVFNRHVKTPSCESPVLLTEFPLTTQSDREKTCRMMFEGLGVPALYMAPQSLLALLSSGRVTGCVVDCGYDVTHTVPVFEGHCLPHAVRQLGLGGQDVTAHLALLLKESGAQFSSATQEHDTVTIIKEQMCYVSTDPSSETATTIIGSTDADYQLPDGQMLRVGSERFRAPEILFSPQTVRMVTQGIPSLLVSSVLESDADLWQLLLDNAVLAGGSSLLPGMGHRLREEASALAPPGCRVGQVPVMDTAWLGGSLLSSLSIFGDMCISALEYQEIGSNVIHHKCF</sequence>
<keyword evidence="6" id="KW-1185">Reference proteome</keyword>
<dbReference type="InterPro" id="IPR004000">
    <property type="entry name" value="Actin"/>
</dbReference>
<evidence type="ECO:0000256" key="2">
    <source>
        <dbReference type="ARBA" id="ARBA00006752"/>
    </source>
</evidence>
<reference evidence="5" key="2">
    <citation type="submission" date="2025-09" db="UniProtKB">
        <authorList>
            <consortium name="Ensembl"/>
        </authorList>
    </citation>
    <scope>IDENTIFICATION</scope>
</reference>
<dbReference type="Proteomes" id="UP000694402">
    <property type="component" value="Unassembled WGS sequence"/>
</dbReference>
<dbReference type="Gene3D" id="3.90.640.10">
    <property type="entry name" value="Actin, Chain A, domain 4"/>
    <property type="match status" value="1"/>
</dbReference>
<dbReference type="PANTHER" id="PTHR11937">
    <property type="entry name" value="ACTIN"/>
    <property type="match status" value="1"/>
</dbReference>
<dbReference type="GO" id="GO:0005856">
    <property type="term" value="C:cytoskeleton"/>
    <property type="evidence" value="ECO:0007669"/>
    <property type="project" value="UniProtKB-SubCell"/>
</dbReference>
<dbReference type="InterPro" id="IPR043129">
    <property type="entry name" value="ATPase_NBD"/>
</dbReference>
<dbReference type="AlphaFoldDB" id="A0A8C8CG50"/>
<evidence type="ECO:0000256" key="3">
    <source>
        <dbReference type="ARBA" id="ARBA00023212"/>
    </source>
</evidence>
<dbReference type="SMART" id="SM00268">
    <property type="entry name" value="ACTIN"/>
    <property type="match status" value="1"/>
</dbReference>
<dbReference type="FunFam" id="3.90.640.10:FF:000007">
    <property type="entry name" value="Actin like 7B"/>
    <property type="match status" value="1"/>
</dbReference>
<dbReference type="FunFam" id="3.30.420.40:FF:000050">
    <property type="entry name" value="Actin, alpha skeletal muscle"/>
    <property type="match status" value="1"/>
</dbReference>
<protein>
    <submittedName>
        <fullName evidence="5">Uncharacterized protein</fullName>
    </submittedName>
</protein>
<evidence type="ECO:0000256" key="1">
    <source>
        <dbReference type="ARBA" id="ARBA00004245"/>
    </source>
</evidence>
<evidence type="ECO:0000256" key="4">
    <source>
        <dbReference type="RuleBase" id="RU000487"/>
    </source>
</evidence>
<dbReference type="Ensembl" id="ENSOTST00005012846.2">
    <property type="protein sequence ID" value="ENSOTSP00005011689.1"/>
    <property type="gene ID" value="ENSOTSG00005006104.2"/>
</dbReference>
<keyword evidence="3" id="KW-0206">Cytoskeleton</keyword>
<dbReference type="SUPFAM" id="SSF53067">
    <property type="entry name" value="Actin-like ATPase domain"/>
    <property type="match status" value="2"/>
</dbReference>
<keyword evidence="3" id="KW-0963">Cytoplasm</keyword>
<reference evidence="5" key="1">
    <citation type="submission" date="2025-08" db="UniProtKB">
        <authorList>
            <consortium name="Ensembl"/>
        </authorList>
    </citation>
    <scope>IDENTIFICATION</scope>
</reference>
<comment type="subcellular location">
    <subcellularLocation>
        <location evidence="1">Cytoplasm</location>
        <location evidence="1">Cytoskeleton</location>
    </subcellularLocation>
</comment>
<proteinExistence type="inferred from homology"/>
<evidence type="ECO:0000313" key="5">
    <source>
        <dbReference type="Ensembl" id="ENSOTSP00005011689.1"/>
    </source>
</evidence>
<dbReference type="GeneTree" id="ENSGT00940000162209"/>
<name>A0A8C8CG50_ONCTS</name>
<dbReference type="Gene3D" id="3.30.420.40">
    <property type="match status" value="2"/>
</dbReference>
<accession>A0A8C8CG50</accession>